<protein>
    <submittedName>
        <fullName evidence="4">Alpha-ketoglutarate-dependent dioxygenase alkB-like protein</fullName>
    </submittedName>
</protein>
<name>A0ABR4MI32_9PEZI</name>
<organism evidence="4 5">
    <name type="scientific">Ceratocystis lukuohia</name>
    <dbReference type="NCBI Taxonomy" id="2019550"/>
    <lineage>
        <taxon>Eukaryota</taxon>
        <taxon>Fungi</taxon>
        <taxon>Dikarya</taxon>
        <taxon>Ascomycota</taxon>
        <taxon>Pezizomycotina</taxon>
        <taxon>Sordariomycetes</taxon>
        <taxon>Hypocreomycetidae</taxon>
        <taxon>Microascales</taxon>
        <taxon>Ceratocystidaceae</taxon>
        <taxon>Ceratocystis</taxon>
    </lineage>
</organism>
<evidence type="ECO:0000256" key="2">
    <source>
        <dbReference type="SAM" id="MobiDB-lite"/>
    </source>
</evidence>
<feature type="compositionally biased region" description="Polar residues" evidence="2">
    <location>
        <begin position="273"/>
        <end position="286"/>
    </location>
</feature>
<feature type="compositionally biased region" description="Polar residues" evidence="2">
    <location>
        <begin position="405"/>
        <end position="417"/>
    </location>
</feature>
<dbReference type="InterPro" id="IPR027450">
    <property type="entry name" value="AlkB-like"/>
</dbReference>
<sequence length="907" mass="99243">MPPNFDPSKFPRLQVRKTLLVIDAQNEFLSKDGLLAVQDCDKLSSDIAHLVSRFRSIGDVIWVRSEFKAQEKYAPHHIVTSTGESAPETDPEAFLTYKFNERPCVSRGTSACDMPDVLKEALDERTDVVITKNYYSAFKQTGLVERLRQHIAFELYLCGSLANIGVFATAVDATPHGTTVNIIQDCCGWREKERLKLAFKKLDQIYACCLINSDSLFRETLPISSLGHSGSTSKSSSAAPRTRVQRAIGRPSKRSSGKSGSKAKDHQDKTPDITESLQNLSLNSSGHGDEITKHKICESSDKTPVSKTSSEFEIVLESALKASPGDNDKPKPTPSTPGKNSEGAVLEKPVLEGPEIPQPTSVVTKEDHDKNESIDELAALLDDVVIGVKSDATAKDVESAPANPKQLTISGGTSGTPLLTEDEEKPVSSEALSLEEQLLVKSSKANMPGEAKKNNGAGETDTTCMADKTTKVVESAKASDLAKDEIVGEEKAKPEIDKPEVVPPEAVKPDAPKSKATKPKAANTPESKAGFNGSPDKKPLHLPQEQPLRLCEGDTTVVENLLDAHVADEAFNTLKEEVQWASMTHRSGEVPRRIAVQGAIAKDGSKPLYRHPADESPPLLPFSPTVLRLKEAVETHLGHHVNHVLIQYYRSGHDYISEHSDKTLDIARTSYIANLSLGAQRTMVFRSKRTVKIRSGDTASKGEPELAGEVEIKGEGMPRRVERAVLPHNSLLRMGLYTNKHWLHGIRPDKRADVDKDEAAKAFGGGRISLTFRLIATFLSADETSIWGQGATGKTKAAAGKVMNGDRDATEKLVLAFGRENQDPWFDWDEAYEGGSDVLHMKLDNESVEAESQEKLQEKSKEKPQAKETREPPRETIKNTEGQTEVLQPKSTLSKDLETTNERITIT</sequence>
<feature type="compositionally biased region" description="Polar residues" evidence="2">
    <location>
        <begin position="302"/>
        <end position="311"/>
    </location>
</feature>
<feature type="domain" description="Fe2OG dioxygenase" evidence="3">
    <location>
        <begin position="640"/>
        <end position="776"/>
    </location>
</feature>
<dbReference type="PROSITE" id="PS51471">
    <property type="entry name" value="FE2OG_OXY"/>
    <property type="match status" value="1"/>
</dbReference>
<feature type="compositionally biased region" description="Polar residues" evidence="2">
    <location>
        <begin position="879"/>
        <end position="892"/>
    </location>
</feature>
<dbReference type="PANTHER" id="PTHR31212">
    <property type="entry name" value="ALPHA-KETOGLUTARATE-DEPENDENT DIOXYGENASE ALKB HOMOLOG 3"/>
    <property type="match status" value="1"/>
</dbReference>
<proteinExistence type="inferred from homology"/>
<evidence type="ECO:0000259" key="3">
    <source>
        <dbReference type="PROSITE" id="PS51471"/>
    </source>
</evidence>
<dbReference type="EMBL" id="JABSNW010000004">
    <property type="protein sequence ID" value="KAL2887941.1"/>
    <property type="molecule type" value="Genomic_DNA"/>
</dbReference>
<feature type="compositionally biased region" description="Low complexity" evidence="2">
    <location>
        <begin position="227"/>
        <end position="237"/>
    </location>
</feature>
<feature type="region of interest" description="Disordered" evidence="2">
    <location>
        <begin position="393"/>
        <end position="542"/>
    </location>
</feature>
<dbReference type="Proteomes" id="UP001610728">
    <property type="component" value="Unassembled WGS sequence"/>
</dbReference>
<dbReference type="InterPro" id="IPR037151">
    <property type="entry name" value="AlkB-like_sf"/>
</dbReference>
<accession>A0ABR4MI32</accession>
<dbReference type="GeneID" id="98118054"/>
<dbReference type="CDD" id="cd00431">
    <property type="entry name" value="cysteine_hydrolases"/>
    <property type="match status" value="1"/>
</dbReference>
<dbReference type="SUPFAM" id="SSF51197">
    <property type="entry name" value="Clavaminate synthase-like"/>
    <property type="match status" value="1"/>
</dbReference>
<evidence type="ECO:0000313" key="5">
    <source>
        <dbReference type="Proteomes" id="UP001610728"/>
    </source>
</evidence>
<evidence type="ECO:0000256" key="1">
    <source>
        <dbReference type="ARBA" id="ARBA00006336"/>
    </source>
</evidence>
<dbReference type="InterPro" id="IPR000868">
    <property type="entry name" value="Isochorismatase-like_dom"/>
</dbReference>
<dbReference type="Pfam" id="PF13532">
    <property type="entry name" value="2OG-FeII_Oxy_2"/>
    <property type="match status" value="1"/>
</dbReference>
<feature type="compositionally biased region" description="Basic and acidic residues" evidence="2">
    <location>
        <begin position="262"/>
        <end position="272"/>
    </location>
</feature>
<reference evidence="4 5" key="1">
    <citation type="submission" date="2020-05" db="EMBL/GenBank/DDBJ databases">
        <title>Ceratocystis lukuohia genome.</title>
        <authorList>
            <person name="Harrington T.C."/>
            <person name="Kim K."/>
            <person name="Mayers C.G."/>
        </authorList>
    </citation>
    <scope>NUCLEOTIDE SEQUENCE [LARGE SCALE GENOMIC DNA]</scope>
    <source>
        <strain evidence="4 5">C4212</strain>
    </source>
</reference>
<comment type="similarity">
    <text evidence="1">Belongs to the isochorismatase family.</text>
</comment>
<feature type="compositionally biased region" description="Basic and acidic residues" evidence="2">
    <location>
        <begin position="287"/>
        <end position="301"/>
    </location>
</feature>
<dbReference type="SUPFAM" id="SSF52499">
    <property type="entry name" value="Isochorismatase-like hydrolases"/>
    <property type="match status" value="1"/>
</dbReference>
<feature type="compositionally biased region" description="Low complexity" evidence="2">
    <location>
        <begin position="428"/>
        <end position="439"/>
    </location>
</feature>
<feature type="region of interest" description="Disordered" evidence="2">
    <location>
        <begin position="227"/>
        <end position="370"/>
    </location>
</feature>
<gene>
    <name evidence="4" type="ORF">HOO65_040278</name>
</gene>
<dbReference type="PANTHER" id="PTHR31212:SF5">
    <property type="entry name" value="ISOCHORISMATASE FAMILY PROTEIN FAMILY (AFU_ORTHOLOGUE AFUA_3G14500)"/>
    <property type="match status" value="1"/>
</dbReference>
<dbReference type="InterPro" id="IPR005123">
    <property type="entry name" value="Oxoglu/Fe-dep_dioxygenase_dom"/>
</dbReference>
<feature type="compositionally biased region" description="Basic and acidic residues" evidence="2">
    <location>
        <begin position="480"/>
        <end position="500"/>
    </location>
</feature>
<keyword evidence="5" id="KW-1185">Reference proteome</keyword>
<dbReference type="InterPro" id="IPR032854">
    <property type="entry name" value="ALKBH3"/>
</dbReference>
<dbReference type="RefSeq" id="XP_070859121.1">
    <property type="nucleotide sequence ID" value="XM_071000620.1"/>
</dbReference>
<evidence type="ECO:0000313" key="4">
    <source>
        <dbReference type="EMBL" id="KAL2887941.1"/>
    </source>
</evidence>
<comment type="caution">
    <text evidence="4">The sequence shown here is derived from an EMBL/GenBank/DDBJ whole genome shotgun (WGS) entry which is preliminary data.</text>
</comment>
<dbReference type="Gene3D" id="2.60.120.590">
    <property type="entry name" value="Alpha-ketoglutarate-dependent dioxygenase AlkB-like"/>
    <property type="match status" value="1"/>
</dbReference>
<dbReference type="InterPro" id="IPR036380">
    <property type="entry name" value="Isochorismatase-like_sf"/>
</dbReference>
<dbReference type="Gene3D" id="3.40.50.850">
    <property type="entry name" value="Isochorismatase-like"/>
    <property type="match status" value="1"/>
</dbReference>
<feature type="compositionally biased region" description="Basic and acidic residues" evidence="2">
    <location>
        <begin position="852"/>
        <end position="878"/>
    </location>
</feature>
<feature type="region of interest" description="Disordered" evidence="2">
    <location>
        <begin position="847"/>
        <end position="907"/>
    </location>
</feature>
<dbReference type="Pfam" id="PF00857">
    <property type="entry name" value="Isochorismatase"/>
    <property type="match status" value="1"/>
</dbReference>